<dbReference type="KEGG" id="hir:HETIRDRAFT_474791"/>
<dbReference type="GO" id="GO:0070291">
    <property type="term" value="P:N-acylethanolamine metabolic process"/>
    <property type="evidence" value="ECO:0007669"/>
    <property type="project" value="TreeGrafter"/>
</dbReference>
<dbReference type="InterPro" id="IPR001279">
    <property type="entry name" value="Metallo-B-lactamas"/>
</dbReference>
<evidence type="ECO:0000256" key="1">
    <source>
        <dbReference type="PIRSR" id="PIRSR038896-50"/>
    </source>
</evidence>
<feature type="compositionally biased region" description="Basic and acidic residues" evidence="2">
    <location>
        <begin position="44"/>
        <end position="54"/>
    </location>
</feature>
<dbReference type="AlphaFoldDB" id="W4K6F0"/>
<dbReference type="PANTHER" id="PTHR15032">
    <property type="entry name" value="N-ACYL-PHOSPHATIDYLETHANOLAMINE-HYDROLYZING PHOSPHOLIPASE D"/>
    <property type="match status" value="1"/>
</dbReference>
<accession>W4K6F0</accession>
<name>W4K6F0_HETIT</name>
<dbReference type="GO" id="GO:0070290">
    <property type="term" value="F:N-acylphosphatidylethanolamine-specific phospholipase D activity"/>
    <property type="evidence" value="ECO:0007669"/>
    <property type="project" value="InterPro"/>
</dbReference>
<organism evidence="4 5">
    <name type="scientific">Heterobasidion irregulare (strain TC 32-1)</name>
    <dbReference type="NCBI Taxonomy" id="747525"/>
    <lineage>
        <taxon>Eukaryota</taxon>
        <taxon>Fungi</taxon>
        <taxon>Dikarya</taxon>
        <taxon>Basidiomycota</taxon>
        <taxon>Agaricomycotina</taxon>
        <taxon>Agaricomycetes</taxon>
        <taxon>Russulales</taxon>
        <taxon>Bondarzewiaceae</taxon>
        <taxon>Heterobasidion</taxon>
        <taxon>Heterobasidion annosum species complex</taxon>
    </lineage>
</organism>
<dbReference type="Pfam" id="PF12706">
    <property type="entry name" value="Lactamase_B_2"/>
    <property type="match status" value="1"/>
</dbReference>
<dbReference type="EMBL" id="KI925458">
    <property type="protein sequence ID" value="ETW81378.1"/>
    <property type="molecule type" value="Genomic_DNA"/>
</dbReference>
<dbReference type="eggNOG" id="KOG3798">
    <property type="taxonomic scope" value="Eukaryota"/>
</dbReference>
<dbReference type="PIRSF" id="PIRSF038896">
    <property type="entry name" value="NAPE-PLD"/>
    <property type="match status" value="1"/>
</dbReference>
<evidence type="ECO:0000313" key="5">
    <source>
        <dbReference type="Proteomes" id="UP000030671"/>
    </source>
</evidence>
<evidence type="ECO:0000256" key="2">
    <source>
        <dbReference type="SAM" id="MobiDB-lite"/>
    </source>
</evidence>
<dbReference type="Proteomes" id="UP000030671">
    <property type="component" value="Unassembled WGS sequence"/>
</dbReference>
<keyword evidence="5" id="KW-1185">Reference proteome</keyword>
<sequence length="422" mass="46212">MRMRGPLASAASTMPPLPTTTRSITVHEPPRRFPPADGSGGDGRPAHHLDDTRTKFGNPWSSFRFQEPAQWVSMIYNNAVHSPPVPPDIKSAIPTQAPTWGHAPGTLHAAKATWLGHACYLVELPAPPGAARGPRIIFDPVFSKRCSPSKLLGPARYTDPPCKVEDVPPVDLIVLSHNHYDHTDIPTLRALTPTPDRTRTHPHIFVPLNNATPLRPLLPHPSSRAPEPERIHELDWWDERVVRLSLPGALAPPGREKAPPAVEAQLRITCAPSQHTSGRTGLDRWAALWAAWVVYFAGDTGYRTVDGASEEERMEALERAAPCCPAFREAGERFGGVDVALVPIGAYAPRAMWSNLHASPADAVRIMQDVRARRALAMHWGTWVLTTEPVLEPPALLRRECEKAGVGADEFLVPALGETVLF</sequence>
<feature type="binding site" evidence="1">
    <location>
        <position position="180"/>
    </location>
    <ligand>
        <name>an N-acyl-1,2-diacyl-sn-glycero-3-phosphoethanolamine</name>
        <dbReference type="ChEBI" id="CHEBI:62537"/>
    </ligand>
</feature>
<dbReference type="InParanoid" id="W4K6F0"/>
<dbReference type="HOGENOM" id="CLU_020884_2_0_1"/>
<reference evidence="4 5" key="1">
    <citation type="journal article" date="2012" name="New Phytol.">
        <title>Insight into trade-off between wood decay and parasitism from the genome of a fungal forest pathogen.</title>
        <authorList>
            <person name="Olson A."/>
            <person name="Aerts A."/>
            <person name="Asiegbu F."/>
            <person name="Belbahri L."/>
            <person name="Bouzid O."/>
            <person name="Broberg A."/>
            <person name="Canback B."/>
            <person name="Coutinho P.M."/>
            <person name="Cullen D."/>
            <person name="Dalman K."/>
            <person name="Deflorio G."/>
            <person name="van Diepen L.T."/>
            <person name="Dunand C."/>
            <person name="Duplessis S."/>
            <person name="Durling M."/>
            <person name="Gonthier P."/>
            <person name="Grimwood J."/>
            <person name="Fossdal C.G."/>
            <person name="Hansson D."/>
            <person name="Henrissat B."/>
            <person name="Hietala A."/>
            <person name="Himmelstrand K."/>
            <person name="Hoffmeister D."/>
            <person name="Hogberg N."/>
            <person name="James T.Y."/>
            <person name="Karlsson M."/>
            <person name="Kohler A."/>
            <person name="Kues U."/>
            <person name="Lee Y.H."/>
            <person name="Lin Y.C."/>
            <person name="Lind M."/>
            <person name="Lindquist E."/>
            <person name="Lombard V."/>
            <person name="Lucas S."/>
            <person name="Lunden K."/>
            <person name="Morin E."/>
            <person name="Murat C."/>
            <person name="Park J."/>
            <person name="Raffaello T."/>
            <person name="Rouze P."/>
            <person name="Salamov A."/>
            <person name="Schmutz J."/>
            <person name="Solheim H."/>
            <person name="Stahlberg J."/>
            <person name="Velez H."/>
            <person name="de Vries R.P."/>
            <person name="Wiebenga A."/>
            <person name="Woodward S."/>
            <person name="Yakovlev I."/>
            <person name="Garbelotto M."/>
            <person name="Martin F."/>
            <person name="Grigoriev I.V."/>
            <person name="Stenlid J."/>
        </authorList>
    </citation>
    <scope>NUCLEOTIDE SEQUENCE [LARGE SCALE GENOMIC DNA]</scope>
    <source>
        <strain evidence="4 5">TC 32-1</strain>
    </source>
</reference>
<dbReference type="RefSeq" id="XP_009546030.1">
    <property type="nucleotide sequence ID" value="XM_009547735.1"/>
</dbReference>
<dbReference type="SUPFAM" id="SSF56281">
    <property type="entry name" value="Metallo-hydrolase/oxidoreductase"/>
    <property type="match status" value="1"/>
</dbReference>
<dbReference type="InterPro" id="IPR036866">
    <property type="entry name" value="RibonucZ/Hydroxyglut_hydro"/>
</dbReference>
<feature type="region of interest" description="Disordered" evidence="2">
    <location>
        <begin position="1"/>
        <end position="55"/>
    </location>
</feature>
<evidence type="ECO:0000259" key="3">
    <source>
        <dbReference type="Pfam" id="PF12706"/>
    </source>
</evidence>
<proteinExistence type="predicted"/>
<dbReference type="GO" id="GO:0070292">
    <property type="term" value="P:N-acylphosphatidylethanolamine metabolic process"/>
    <property type="evidence" value="ECO:0007669"/>
    <property type="project" value="TreeGrafter"/>
</dbReference>
<evidence type="ECO:0000313" key="4">
    <source>
        <dbReference type="EMBL" id="ETW81378.1"/>
    </source>
</evidence>
<gene>
    <name evidence="4" type="ORF">HETIRDRAFT_474791</name>
</gene>
<dbReference type="GO" id="GO:0008270">
    <property type="term" value="F:zinc ion binding"/>
    <property type="evidence" value="ECO:0007669"/>
    <property type="project" value="InterPro"/>
</dbReference>
<feature type="binding site" evidence="1">
    <location>
        <position position="357"/>
    </location>
    <ligand>
        <name>an N-acyl-1,2-diacyl-sn-glycero-3-phosphoethanolamine</name>
        <dbReference type="ChEBI" id="CHEBI:62537"/>
    </ligand>
</feature>
<protein>
    <recommendedName>
        <fullName evidence="3">Metallo-beta-lactamase domain-containing protein</fullName>
    </recommendedName>
</protein>
<dbReference type="OrthoDB" id="332863at2759"/>
<dbReference type="GO" id="GO:0005737">
    <property type="term" value="C:cytoplasm"/>
    <property type="evidence" value="ECO:0007669"/>
    <property type="project" value="TreeGrafter"/>
</dbReference>
<dbReference type="InterPro" id="IPR024884">
    <property type="entry name" value="NAPE-PLD"/>
</dbReference>
<dbReference type="STRING" id="747525.W4K6F0"/>
<feature type="domain" description="Metallo-beta-lactamase" evidence="3">
    <location>
        <begin position="135"/>
        <end position="380"/>
    </location>
</feature>
<dbReference type="Gene3D" id="3.60.15.10">
    <property type="entry name" value="Ribonuclease Z/Hydroxyacylglutathione hydrolase-like"/>
    <property type="match status" value="1"/>
</dbReference>
<dbReference type="PANTHER" id="PTHR15032:SF4">
    <property type="entry name" value="N-ACYL-PHOSPHATIDYLETHANOLAMINE-HYDROLYZING PHOSPHOLIPASE D"/>
    <property type="match status" value="1"/>
</dbReference>
<dbReference type="GeneID" id="20677584"/>